<comment type="caution">
    <text evidence="5">The sequence shown here is derived from an EMBL/GenBank/DDBJ whole genome shotgun (WGS) entry which is preliminary data.</text>
</comment>
<dbReference type="EC" id="4.2.1.96" evidence="4"/>
<dbReference type="InterPro" id="IPR001533">
    <property type="entry name" value="Pterin_deHydtase"/>
</dbReference>
<evidence type="ECO:0000256" key="3">
    <source>
        <dbReference type="ARBA" id="ARBA00023239"/>
    </source>
</evidence>
<evidence type="ECO:0000256" key="4">
    <source>
        <dbReference type="HAMAP-Rule" id="MF_00434"/>
    </source>
</evidence>
<sequence>MKKLSEAEISKELEQLDGWEYVDGAIETTFEFKNFKEAFSVMTRIAFECEAQEHHPDWQNVYNTLSIRLNTHDADGVTQKDFQLAKSIEDIIESE</sequence>
<dbReference type="RefSeq" id="WP_192462258.1">
    <property type="nucleotide sequence ID" value="NZ_JACYFJ010000003.1"/>
</dbReference>
<organism evidence="5 6">
    <name type="scientific">Euzebyella saccharophila</name>
    <dbReference type="NCBI Taxonomy" id="679664"/>
    <lineage>
        <taxon>Bacteria</taxon>
        <taxon>Pseudomonadati</taxon>
        <taxon>Bacteroidota</taxon>
        <taxon>Flavobacteriia</taxon>
        <taxon>Flavobacteriales</taxon>
        <taxon>Flavobacteriaceae</taxon>
        <taxon>Euzebyella</taxon>
    </lineage>
</organism>
<dbReference type="NCBIfam" id="NF002018">
    <property type="entry name" value="PRK00823.1-3"/>
    <property type="match status" value="1"/>
</dbReference>
<proteinExistence type="inferred from homology"/>
<dbReference type="Proteomes" id="UP001595814">
    <property type="component" value="Unassembled WGS sequence"/>
</dbReference>
<accession>A0ABV8JPZ4</accession>
<dbReference type="Gene3D" id="3.30.1360.20">
    <property type="entry name" value="Transcriptional coactivator/pterin dehydratase"/>
    <property type="match status" value="1"/>
</dbReference>
<dbReference type="CDD" id="cd00914">
    <property type="entry name" value="PCD_DCoH_subfamily_b"/>
    <property type="match status" value="1"/>
</dbReference>
<comment type="similarity">
    <text evidence="2 4">Belongs to the pterin-4-alpha-carbinolamine dehydratase family.</text>
</comment>
<comment type="catalytic activity">
    <reaction evidence="1 4">
        <text>(4aS,6R)-4a-hydroxy-L-erythro-5,6,7,8-tetrahydrobiopterin = (6R)-L-erythro-6,7-dihydrobiopterin + H2O</text>
        <dbReference type="Rhea" id="RHEA:11920"/>
        <dbReference type="ChEBI" id="CHEBI:15377"/>
        <dbReference type="ChEBI" id="CHEBI:15642"/>
        <dbReference type="ChEBI" id="CHEBI:43120"/>
        <dbReference type="EC" id="4.2.1.96"/>
    </reaction>
</comment>
<dbReference type="Pfam" id="PF01329">
    <property type="entry name" value="Pterin_4a"/>
    <property type="match status" value="1"/>
</dbReference>
<name>A0ABV8JPZ4_9FLAO</name>
<dbReference type="NCBIfam" id="NF002017">
    <property type="entry name" value="PRK00823.1-2"/>
    <property type="match status" value="1"/>
</dbReference>
<reference evidence="6" key="1">
    <citation type="journal article" date="2019" name="Int. J. Syst. Evol. Microbiol.">
        <title>The Global Catalogue of Microorganisms (GCM) 10K type strain sequencing project: providing services to taxonomists for standard genome sequencing and annotation.</title>
        <authorList>
            <consortium name="The Broad Institute Genomics Platform"/>
            <consortium name="The Broad Institute Genome Sequencing Center for Infectious Disease"/>
            <person name="Wu L."/>
            <person name="Ma J."/>
        </authorList>
    </citation>
    <scope>NUCLEOTIDE SEQUENCE [LARGE SCALE GENOMIC DNA]</scope>
    <source>
        <strain evidence="6">CECT 7477</strain>
    </source>
</reference>
<evidence type="ECO:0000313" key="6">
    <source>
        <dbReference type="Proteomes" id="UP001595814"/>
    </source>
</evidence>
<protein>
    <recommendedName>
        <fullName evidence="4">Putative pterin-4-alpha-carbinolamine dehydratase</fullName>
        <shortName evidence="4">PHS</shortName>
        <ecNumber evidence="4">4.2.1.96</ecNumber>
    </recommendedName>
    <alternativeName>
        <fullName evidence="4">4-alpha-hydroxy-tetrahydropterin dehydratase</fullName>
    </alternativeName>
    <alternativeName>
        <fullName evidence="4">Pterin carbinolamine dehydratase</fullName>
        <shortName evidence="4">PCD</shortName>
    </alternativeName>
</protein>
<evidence type="ECO:0000256" key="2">
    <source>
        <dbReference type="ARBA" id="ARBA00006472"/>
    </source>
</evidence>
<dbReference type="EMBL" id="JBHSAW010000003">
    <property type="protein sequence ID" value="MFC4094819.1"/>
    <property type="molecule type" value="Genomic_DNA"/>
</dbReference>
<keyword evidence="3 4" id="KW-0456">Lyase</keyword>
<dbReference type="GO" id="GO:0008124">
    <property type="term" value="F:4-alpha-hydroxytetrahydrobiopterin dehydratase activity"/>
    <property type="evidence" value="ECO:0007669"/>
    <property type="project" value="UniProtKB-EC"/>
</dbReference>
<dbReference type="InterPro" id="IPR036428">
    <property type="entry name" value="PCD_sf"/>
</dbReference>
<keyword evidence="6" id="KW-1185">Reference proteome</keyword>
<evidence type="ECO:0000256" key="1">
    <source>
        <dbReference type="ARBA" id="ARBA00001554"/>
    </source>
</evidence>
<gene>
    <name evidence="5" type="ORF">ACFOUT_02970</name>
</gene>
<dbReference type="PANTHER" id="PTHR12599:SF0">
    <property type="entry name" value="PTERIN-4-ALPHA-CARBINOLAMINE DEHYDRATASE"/>
    <property type="match status" value="1"/>
</dbReference>
<dbReference type="SUPFAM" id="SSF55248">
    <property type="entry name" value="PCD-like"/>
    <property type="match status" value="1"/>
</dbReference>
<evidence type="ECO:0000313" key="5">
    <source>
        <dbReference type="EMBL" id="MFC4094819.1"/>
    </source>
</evidence>
<dbReference type="PANTHER" id="PTHR12599">
    <property type="entry name" value="PTERIN-4-ALPHA-CARBINOLAMINE DEHYDRATASE"/>
    <property type="match status" value="1"/>
</dbReference>
<dbReference type="HAMAP" id="MF_00434">
    <property type="entry name" value="Pterin_4_alpha"/>
    <property type="match status" value="1"/>
</dbReference>